<keyword evidence="2" id="KW-0732">Signal</keyword>
<evidence type="ECO:0000313" key="4">
    <source>
        <dbReference type="Proteomes" id="UP001237448"/>
    </source>
</evidence>
<keyword evidence="4" id="KW-1185">Reference proteome</keyword>
<feature type="signal peptide" evidence="2">
    <location>
        <begin position="1"/>
        <end position="21"/>
    </location>
</feature>
<proteinExistence type="predicted"/>
<feature type="compositionally biased region" description="Low complexity" evidence="1">
    <location>
        <begin position="93"/>
        <end position="102"/>
    </location>
</feature>
<sequence>MRCFFAALIAFALMLNGMGVAASAGRLAPGAGFVEIAGIAVTLCQYAGADGGKGAPLILHDCDRCALCAAPWLAADAPDGAIERPVRAMALRPAPMRARPGPSRWRASWPRGPPAA</sequence>
<evidence type="ECO:0000313" key="3">
    <source>
        <dbReference type="EMBL" id="MDQ0395126.1"/>
    </source>
</evidence>
<feature type="chain" id="PRO_5045647662" evidence="2">
    <location>
        <begin position="22"/>
        <end position="116"/>
    </location>
</feature>
<dbReference type="Proteomes" id="UP001237448">
    <property type="component" value="Unassembled WGS sequence"/>
</dbReference>
<dbReference type="RefSeq" id="WP_307433483.1">
    <property type="nucleotide sequence ID" value="NZ_JAUSVK010000001.1"/>
</dbReference>
<gene>
    <name evidence="3" type="ORF">J3R73_004918</name>
</gene>
<evidence type="ECO:0000256" key="2">
    <source>
        <dbReference type="SAM" id="SignalP"/>
    </source>
</evidence>
<organism evidence="3 4">
    <name type="scientific">Labrys monachus</name>
    <dbReference type="NCBI Taxonomy" id="217067"/>
    <lineage>
        <taxon>Bacteria</taxon>
        <taxon>Pseudomonadati</taxon>
        <taxon>Pseudomonadota</taxon>
        <taxon>Alphaproteobacteria</taxon>
        <taxon>Hyphomicrobiales</taxon>
        <taxon>Xanthobacteraceae</taxon>
        <taxon>Labrys</taxon>
    </lineage>
</organism>
<protein>
    <submittedName>
        <fullName evidence="3">Uncharacterized protein</fullName>
    </submittedName>
</protein>
<accession>A0ABU0FKI2</accession>
<comment type="caution">
    <text evidence="3">The sequence shown here is derived from an EMBL/GenBank/DDBJ whole genome shotgun (WGS) entry which is preliminary data.</text>
</comment>
<dbReference type="EMBL" id="JAUSVK010000001">
    <property type="protein sequence ID" value="MDQ0395126.1"/>
    <property type="molecule type" value="Genomic_DNA"/>
</dbReference>
<name>A0ABU0FKI2_9HYPH</name>
<evidence type="ECO:0000256" key="1">
    <source>
        <dbReference type="SAM" id="MobiDB-lite"/>
    </source>
</evidence>
<feature type="region of interest" description="Disordered" evidence="1">
    <location>
        <begin position="93"/>
        <end position="116"/>
    </location>
</feature>
<reference evidence="3 4" key="1">
    <citation type="submission" date="2023-07" db="EMBL/GenBank/DDBJ databases">
        <title>Genomic Encyclopedia of Type Strains, Phase IV (KMG-IV): sequencing the most valuable type-strain genomes for metagenomic binning, comparative biology and taxonomic classification.</title>
        <authorList>
            <person name="Goeker M."/>
        </authorList>
    </citation>
    <scope>NUCLEOTIDE SEQUENCE [LARGE SCALE GENOMIC DNA]</scope>
    <source>
        <strain evidence="3 4">DSM 5896</strain>
    </source>
</reference>